<feature type="domain" description="2-C-methyl-D-erythritol 2,4-cyclodiphosphate synthase" evidence="12">
    <location>
        <begin position="251"/>
        <end position="404"/>
    </location>
</feature>
<evidence type="ECO:0000313" key="13">
    <source>
        <dbReference type="EMBL" id="TSA85793.1"/>
    </source>
</evidence>
<evidence type="ECO:0000256" key="3">
    <source>
        <dbReference type="ARBA" id="ARBA00012579"/>
    </source>
</evidence>
<dbReference type="GO" id="GO:0046872">
    <property type="term" value="F:metal ion binding"/>
    <property type="evidence" value="ECO:0007669"/>
    <property type="project" value="UniProtKB-KW"/>
</dbReference>
<keyword evidence="9" id="KW-0511">Multifunctional enzyme</keyword>
<dbReference type="InterPro" id="IPR020555">
    <property type="entry name" value="MECDP_synthase_CS"/>
</dbReference>
<dbReference type="PROSITE" id="PS01350">
    <property type="entry name" value="ISPF"/>
    <property type="match status" value="1"/>
</dbReference>
<dbReference type="Gene3D" id="3.30.1330.50">
    <property type="entry name" value="2-C-methyl-D-erythritol 2,4-cyclodiphosphate synthase"/>
    <property type="match status" value="1"/>
</dbReference>
<feature type="site" description="Transition state stabilizer" evidence="10">
    <location>
        <position position="385"/>
    </location>
</feature>
<dbReference type="InterPro" id="IPR018294">
    <property type="entry name" value="ISPD_synthase_CS"/>
</dbReference>
<feature type="site" description="Transition state stabilizer" evidence="10">
    <location>
        <position position="286"/>
    </location>
</feature>
<accession>A0A553V002</accession>
<dbReference type="Pfam" id="PF01128">
    <property type="entry name" value="IspD"/>
    <property type="match status" value="1"/>
</dbReference>
<dbReference type="GO" id="GO:0008685">
    <property type="term" value="F:2-C-methyl-D-erythritol 2,4-cyclodiphosphate synthase activity"/>
    <property type="evidence" value="ECO:0007669"/>
    <property type="project" value="UniProtKB-UniRule"/>
</dbReference>
<reference evidence="14" key="2">
    <citation type="submission" date="2019-07" db="EMBL/GenBank/DDBJ databases">
        <title>Helicobacter labacensis sp. nov., Helicobacter mehlei sp. nov. and Helicobacter vulpis sp. nov., isolated from gastric mucosa of red fox (Vulpis vulpis).</title>
        <authorList>
            <person name="Papic B."/>
        </authorList>
    </citation>
    <scope>NUCLEOTIDE SEQUENCE [LARGE SCALE GENOMIC DNA]</scope>
    <source>
        <strain evidence="14">L8b</strain>
    </source>
</reference>
<feature type="binding site" evidence="10">
    <location>
        <position position="258"/>
    </location>
    <ligand>
        <name>a divalent metal cation</name>
        <dbReference type="ChEBI" id="CHEBI:60240"/>
    </ligand>
</feature>
<comment type="subunit">
    <text evidence="10">Homotrimer.</text>
</comment>
<evidence type="ECO:0000256" key="7">
    <source>
        <dbReference type="ARBA" id="ARBA00023229"/>
    </source>
</evidence>
<keyword evidence="4" id="KW-0808">Transferase</keyword>
<dbReference type="EC" id="4.6.1.12" evidence="3 10"/>
<dbReference type="GO" id="GO:0016114">
    <property type="term" value="P:terpenoid biosynthetic process"/>
    <property type="evidence" value="ECO:0007669"/>
    <property type="project" value="InterPro"/>
</dbReference>
<comment type="caution">
    <text evidence="10">Lacks conserved residue(s) required for the propagation of feature annotation.</text>
</comment>
<dbReference type="Pfam" id="PF02542">
    <property type="entry name" value="YgbB"/>
    <property type="match status" value="1"/>
</dbReference>
<dbReference type="GO" id="GO:0019288">
    <property type="term" value="P:isopentenyl diphosphate biosynthetic process, methylerythritol 4-phosphate pathway"/>
    <property type="evidence" value="ECO:0007669"/>
    <property type="project" value="UniProtKB-UniRule"/>
</dbReference>
<feature type="binding site" evidence="10">
    <location>
        <begin position="286"/>
        <end position="287"/>
    </location>
    <ligand>
        <name>4-CDP-2-C-methyl-D-erythritol 2-phosphate</name>
        <dbReference type="ChEBI" id="CHEBI:57919"/>
    </ligand>
</feature>
<feature type="binding site" evidence="10">
    <location>
        <position position="391"/>
    </location>
    <ligand>
        <name>4-CDP-2-C-methyl-D-erythritol 2-phosphate</name>
        <dbReference type="ChEBI" id="CHEBI:57919"/>
    </ligand>
</feature>
<feature type="binding site" evidence="10">
    <location>
        <position position="256"/>
    </location>
    <ligand>
        <name>a divalent metal cation</name>
        <dbReference type="ChEBI" id="CHEBI:60240"/>
    </ligand>
</feature>
<evidence type="ECO:0000313" key="14">
    <source>
        <dbReference type="Proteomes" id="UP000319322"/>
    </source>
</evidence>
<dbReference type="CDD" id="cd00554">
    <property type="entry name" value="MECDP_synthase"/>
    <property type="match status" value="1"/>
</dbReference>
<dbReference type="SUPFAM" id="SSF53448">
    <property type="entry name" value="Nucleotide-diphospho-sugar transferases"/>
    <property type="match status" value="1"/>
</dbReference>
<evidence type="ECO:0000256" key="9">
    <source>
        <dbReference type="ARBA" id="ARBA00023268"/>
    </source>
</evidence>
<dbReference type="Gene3D" id="3.90.550.10">
    <property type="entry name" value="Spore Coat Polysaccharide Biosynthesis Protein SpsA, Chain A"/>
    <property type="match status" value="1"/>
</dbReference>
<evidence type="ECO:0000256" key="10">
    <source>
        <dbReference type="HAMAP-Rule" id="MF_00107"/>
    </source>
</evidence>
<dbReference type="OrthoDB" id="9804336at2"/>
<comment type="function">
    <text evidence="10">Involved in the biosynthesis of isopentenyl diphosphate (IPP) and dimethylallyl diphosphate (DMAPP), two major building blocks of isoprenoid compounds. Catalyzes the conversion of 4-diphosphocytidyl-2-C-methyl-D-erythritol 2-phosphate (CDP-ME2P) to 2-C-methyl-D-erythritol 2,4-cyclodiphosphate (ME-CPP) with a corresponding release of cytidine 5-monophosphate (CMP).</text>
</comment>
<comment type="caution">
    <text evidence="13">The sequence shown here is derived from an EMBL/GenBank/DDBJ whole genome shotgun (WGS) entry which is preliminary data.</text>
</comment>
<reference evidence="13 14" key="1">
    <citation type="submission" date="2019-07" db="EMBL/GenBank/DDBJ databases">
        <title>Helicobacter labacensis sp. nov., Helicobacter mehlei sp. nov. and Helicobacter vulpis sp. nov., isolated from gastric mucosa of red fox (Vulpis vulpis).</title>
        <authorList>
            <person name="Kusar D."/>
            <person name="Gruntar I."/>
            <person name="Pate M."/>
            <person name="Zajc U."/>
            <person name="Ocepek M."/>
        </authorList>
    </citation>
    <scope>NUCLEOTIDE SEQUENCE [LARGE SCALE GENOMIC DNA]</scope>
    <source>
        <strain evidence="13 14">L8b</strain>
    </source>
</reference>
<feature type="binding site" evidence="10">
    <location>
        <begin position="256"/>
        <end position="258"/>
    </location>
    <ligand>
        <name>4-CDP-2-C-methyl-D-erythritol 2-phosphate</name>
        <dbReference type="ChEBI" id="CHEBI:57919"/>
    </ligand>
</feature>
<dbReference type="PANTHER" id="PTHR43181:SF1">
    <property type="entry name" value="2-C-METHYL-D-ERYTHRITOL 2,4-CYCLODIPHOSPHATE SYNTHASE, CHLOROPLASTIC"/>
    <property type="match status" value="1"/>
</dbReference>
<dbReference type="RefSeq" id="WP_120947982.1">
    <property type="nucleotide sequence ID" value="NZ_QXQP01000020.1"/>
</dbReference>
<feature type="binding site" evidence="10">
    <location>
        <position position="394"/>
    </location>
    <ligand>
        <name>4-CDP-2-C-methyl-D-erythritol 2-phosphate</name>
        <dbReference type="ChEBI" id="CHEBI:57919"/>
    </ligand>
</feature>
<evidence type="ECO:0000256" key="4">
    <source>
        <dbReference type="ARBA" id="ARBA00022679"/>
    </source>
</evidence>
<comment type="catalytic activity">
    <reaction evidence="1 10 11">
        <text>4-CDP-2-C-methyl-D-erythritol 2-phosphate = 2-C-methyl-D-erythritol 2,4-cyclic diphosphate + CMP</text>
        <dbReference type="Rhea" id="RHEA:23864"/>
        <dbReference type="ChEBI" id="CHEBI:57919"/>
        <dbReference type="ChEBI" id="CHEBI:58483"/>
        <dbReference type="ChEBI" id="CHEBI:60377"/>
        <dbReference type="EC" id="4.6.1.12"/>
    </reaction>
</comment>
<feature type="binding site" evidence="10">
    <location>
        <begin position="384"/>
        <end position="387"/>
    </location>
    <ligand>
        <name>4-CDP-2-C-methyl-D-erythritol 2-phosphate</name>
        <dbReference type="ChEBI" id="CHEBI:57919"/>
    </ligand>
</feature>
<dbReference type="AlphaFoldDB" id="A0A553V002"/>
<sequence>MLEYFVTFINDGLCVLDMSVSLLDFQAFRSMGVSLILPAAGSSVRFLESLEGAFKIKKQWWPLEGMPLLEKVCRDFQGTACFAQIFLVVSHPVEQIYLQQRFSDPLVSVILGGKTRQQSVQNALDLVDTPLVMVSDVARFCLDYPVLHNLFSAMHEQVLDCVAPSLPASDTLIYQDNQVLNRDGVRCVQTPQLCRTAVLKKAYATGAFSDESSAILSLGARVAYISGSTRLHKLTYARDLPPQSQVSNHSFGMGFDVHGFEPNKVMKIGGVEIDPKDSQQQGFKAHSDGDVLLHALIDALLGAIKGGDIGMYYSDQNPAYAGMDSALMLQSIYGLVQNLGHVVVGIDTTLFAQIPKIAPYRMAICQNLAKLLKIQPHQINLKATTTEGLGFIGRKEGVGAQVLVQTSILVPTQAR</sequence>
<evidence type="ECO:0000256" key="1">
    <source>
        <dbReference type="ARBA" id="ARBA00000200"/>
    </source>
</evidence>
<keyword evidence="8 10" id="KW-0456">Lyase</keyword>
<keyword evidence="5" id="KW-0548">Nucleotidyltransferase</keyword>
<protein>
    <recommendedName>
        <fullName evidence="3 10">2-C-methyl-D-erythritol 2,4-cyclodiphosphate synthase</fullName>
        <shortName evidence="10">MECDP-synthase</shortName>
        <shortName evidence="10">MECPP-synthase</shortName>
        <shortName evidence="10">MECPS</shortName>
        <ecNumber evidence="3 10">4.6.1.12</ecNumber>
    </recommendedName>
</protein>
<dbReference type="HAMAP" id="MF_00107">
    <property type="entry name" value="IspF"/>
    <property type="match status" value="1"/>
</dbReference>
<evidence type="ECO:0000259" key="12">
    <source>
        <dbReference type="Pfam" id="PF02542"/>
    </source>
</evidence>
<keyword evidence="14" id="KW-1185">Reference proteome</keyword>
<keyword evidence="6 10" id="KW-0479">Metal-binding</keyword>
<dbReference type="UniPathway" id="UPA00056">
    <property type="reaction ID" value="UER00095"/>
</dbReference>
<feature type="binding site" evidence="10">
    <location>
        <position position="294"/>
    </location>
    <ligand>
        <name>a divalent metal cation</name>
        <dbReference type="ChEBI" id="CHEBI:60240"/>
    </ligand>
</feature>
<organism evidence="13 14">
    <name type="scientific">Helicobacter mehlei</name>
    <dbReference type="NCBI Taxonomy" id="2316080"/>
    <lineage>
        <taxon>Bacteria</taxon>
        <taxon>Pseudomonadati</taxon>
        <taxon>Campylobacterota</taxon>
        <taxon>Epsilonproteobacteria</taxon>
        <taxon>Campylobacterales</taxon>
        <taxon>Helicobacteraceae</taxon>
        <taxon>Helicobacter</taxon>
    </lineage>
</organism>
<dbReference type="SUPFAM" id="SSF69765">
    <property type="entry name" value="IpsF-like"/>
    <property type="match status" value="1"/>
</dbReference>
<gene>
    <name evidence="10 13" type="primary">ispF</name>
    <name evidence="13" type="ORF">FNE76_03365</name>
</gene>
<dbReference type="InterPro" id="IPR003526">
    <property type="entry name" value="MECDP_synthase"/>
</dbReference>
<dbReference type="Proteomes" id="UP000319322">
    <property type="component" value="Unassembled WGS sequence"/>
</dbReference>
<dbReference type="NCBIfam" id="TIGR00151">
    <property type="entry name" value="ispF"/>
    <property type="match status" value="1"/>
</dbReference>
<keyword evidence="7 10" id="KW-0414">Isoprene biosynthesis</keyword>
<comment type="cofactor">
    <cofactor evidence="10">
        <name>a divalent metal cation</name>
        <dbReference type="ChEBI" id="CHEBI:60240"/>
    </cofactor>
    <text evidence="10">Binds 1 divalent metal cation per subunit.</text>
</comment>
<dbReference type="EMBL" id="VKGC01000005">
    <property type="protein sequence ID" value="TSA85793.1"/>
    <property type="molecule type" value="Genomic_DNA"/>
</dbReference>
<feature type="binding site" evidence="10">
    <location>
        <begin position="308"/>
        <end position="310"/>
    </location>
    <ligand>
        <name>4-CDP-2-C-methyl-D-erythritol 2-phosphate</name>
        <dbReference type="ChEBI" id="CHEBI:57919"/>
    </ligand>
</feature>
<comment type="similarity">
    <text evidence="10 11">Belongs to the IspF family.</text>
</comment>
<proteinExistence type="inferred from homology"/>
<evidence type="ECO:0000256" key="11">
    <source>
        <dbReference type="RuleBase" id="RU004395"/>
    </source>
</evidence>
<dbReference type="PROSITE" id="PS01295">
    <property type="entry name" value="ISPD"/>
    <property type="match status" value="1"/>
</dbReference>
<evidence type="ECO:0000256" key="6">
    <source>
        <dbReference type="ARBA" id="ARBA00022723"/>
    </source>
</evidence>
<evidence type="ECO:0000256" key="8">
    <source>
        <dbReference type="ARBA" id="ARBA00023239"/>
    </source>
</evidence>
<evidence type="ECO:0000256" key="2">
    <source>
        <dbReference type="ARBA" id="ARBA00004709"/>
    </source>
</evidence>
<dbReference type="InterPro" id="IPR034683">
    <property type="entry name" value="IspD/TarI"/>
</dbReference>
<dbReference type="GO" id="GO:0070567">
    <property type="term" value="F:cytidylyltransferase activity"/>
    <property type="evidence" value="ECO:0007669"/>
    <property type="project" value="InterPro"/>
</dbReference>
<evidence type="ECO:0000256" key="5">
    <source>
        <dbReference type="ARBA" id="ARBA00022695"/>
    </source>
</evidence>
<name>A0A553V002_9HELI</name>
<dbReference type="InterPro" id="IPR029044">
    <property type="entry name" value="Nucleotide-diphossugar_trans"/>
</dbReference>
<dbReference type="PANTHER" id="PTHR43181">
    <property type="entry name" value="2-C-METHYL-D-ERYTHRITOL 2,4-CYCLODIPHOSPHATE SYNTHASE, CHLOROPLASTIC"/>
    <property type="match status" value="1"/>
</dbReference>
<reference evidence="13 14" key="3">
    <citation type="submission" date="2019-07" db="EMBL/GenBank/DDBJ databases">
        <authorList>
            <person name="Papic B."/>
        </authorList>
    </citation>
    <scope>NUCLEOTIDE SEQUENCE [LARGE SCALE GENOMIC DNA]</scope>
    <source>
        <strain evidence="13 14">L8b</strain>
    </source>
</reference>
<comment type="pathway">
    <text evidence="2 10">Isoprenoid biosynthesis; isopentenyl diphosphate biosynthesis via DXP pathway; isopentenyl diphosphate from 1-deoxy-D-xylulose 5-phosphate: step 4/6.</text>
</comment>
<dbReference type="InterPro" id="IPR036571">
    <property type="entry name" value="MECDP_synthase_sf"/>
</dbReference>